<feature type="binding site" evidence="8">
    <location>
        <position position="413"/>
    </location>
    <ligand>
        <name>[4Fe-4S] cluster</name>
        <dbReference type="ChEBI" id="CHEBI:49883"/>
        <label>2</label>
    </ligand>
</feature>
<evidence type="ECO:0000256" key="4">
    <source>
        <dbReference type="ARBA" id="ARBA00022737"/>
    </source>
</evidence>
<feature type="region of interest" description="Disordered" evidence="9">
    <location>
        <begin position="464"/>
        <end position="841"/>
    </location>
</feature>
<dbReference type="InterPro" id="IPR010208">
    <property type="entry name" value="Ion_transpt_RnfC/RsxC"/>
</dbReference>
<dbReference type="NCBIfam" id="NF003454">
    <property type="entry name" value="PRK05035.1"/>
    <property type="match status" value="1"/>
</dbReference>
<keyword evidence="8" id="KW-1003">Cell membrane</keyword>
<feature type="compositionally biased region" description="Polar residues" evidence="9">
    <location>
        <begin position="756"/>
        <end position="773"/>
    </location>
</feature>
<evidence type="ECO:0000256" key="5">
    <source>
        <dbReference type="ARBA" id="ARBA00022982"/>
    </source>
</evidence>
<evidence type="ECO:0000256" key="9">
    <source>
        <dbReference type="SAM" id="MobiDB-lite"/>
    </source>
</evidence>
<feature type="binding site" evidence="8">
    <location>
        <position position="381"/>
    </location>
    <ligand>
        <name>[4Fe-4S] cluster</name>
        <dbReference type="ChEBI" id="CHEBI:49883"/>
        <label>2</label>
    </ligand>
</feature>
<comment type="subunit">
    <text evidence="8">The complex is composed of six subunits: RnfA, RnfB, RnfC, RnfD, RnfE and RnfG.</text>
</comment>
<dbReference type="NCBIfam" id="TIGR01945">
    <property type="entry name" value="rnfC"/>
    <property type="match status" value="1"/>
</dbReference>
<dbReference type="PANTHER" id="PTHR43034:SF2">
    <property type="entry name" value="ION-TRANSLOCATING OXIDOREDUCTASE COMPLEX SUBUNIT C"/>
    <property type="match status" value="1"/>
</dbReference>
<dbReference type="Pfam" id="PF01512">
    <property type="entry name" value="Complex1_51K"/>
    <property type="match status" value="1"/>
</dbReference>
<dbReference type="PROSITE" id="PS00198">
    <property type="entry name" value="4FE4S_FER_1"/>
    <property type="match status" value="1"/>
</dbReference>
<dbReference type="InterPro" id="IPR017896">
    <property type="entry name" value="4Fe4S_Fe-S-bd"/>
</dbReference>
<keyword evidence="5 8" id="KW-0249">Electron transport</keyword>
<feature type="binding site" evidence="8">
    <location>
        <position position="416"/>
    </location>
    <ligand>
        <name>[4Fe-4S] cluster</name>
        <dbReference type="ChEBI" id="CHEBI:49883"/>
        <label>2</label>
    </ligand>
</feature>
<dbReference type="Gene3D" id="3.40.50.11540">
    <property type="entry name" value="NADH-ubiquinone oxidoreductase 51kDa subunit"/>
    <property type="match status" value="1"/>
</dbReference>
<name>A0ABU7G1P4_9ALTE</name>
<protein>
    <recommendedName>
        <fullName evidence="8">Ion-translocating oxidoreductase complex subunit C</fullName>
        <ecNumber evidence="8">7.-.-.-</ecNumber>
    </recommendedName>
    <alternativeName>
        <fullName evidence="8">Rnf electron transport complex subunit C</fullName>
    </alternativeName>
</protein>
<feature type="compositionally biased region" description="Basic and acidic residues" evidence="9">
    <location>
        <begin position="481"/>
        <end position="491"/>
    </location>
</feature>
<feature type="binding site" evidence="8">
    <location>
        <position position="410"/>
    </location>
    <ligand>
        <name>[4Fe-4S] cluster</name>
        <dbReference type="ChEBI" id="CHEBI:49883"/>
        <label>2</label>
    </ligand>
</feature>
<keyword evidence="8" id="KW-0472">Membrane</keyword>
<dbReference type="EC" id="7.-.-.-" evidence="8"/>
<keyword evidence="8" id="KW-1278">Translocase</keyword>
<dbReference type="PANTHER" id="PTHR43034">
    <property type="entry name" value="ION-TRANSLOCATING OXIDOREDUCTASE COMPLEX SUBUNIT C"/>
    <property type="match status" value="1"/>
</dbReference>
<dbReference type="InterPro" id="IPR026902">
    <property type="entry name" value="RnfC_N"/>
</dbReference>
<feature type="binding site" evidence="8">
    <location>
        <position position="420"/>
    </location>
    <ligand>
        <name>[4Fe-4S] cluster</name>
        <dbReference type="ChEBI" id="CHEBI:49883"/>
        <label>1</label>
    </ligand>
</feature>
<organism evidence="11 12">
    <name type="scientific">Agarivorans aestuarii</name>
    <dbReference type="NCBI Taxonomy" id="1563703"/>
    <lineage>
        <taxon>Bacteria</taxon>
        <taxon>Pseudomonadati</taxon>
        <taxon>Pseudomonadota</taxon>
        <taxon>Gammaproteobacteria</taxon>
        <taxon>Alteromonadales</taxon>
        <taxon>Alteromonadaceae</taxon>
        <taxon>Agarivorans</taxon>
    </lineage>
</organism>
<keyword evidence="12" id="KW-1185">Reference proteome</keyword>
<feature type="binding site" evidence="8">
    <location>
        <position position="371"/>
    </location>
    <ligand>
        <name>[4Fe-4S] cluster</name>
        <dbReference type="ChEBI" id="CHEBI:49883"/>
        <label>1</label>
    </ligand>
</feature>
<feature type="binding site" evidence="8">
    <location>
        <position position="377"/>
    </location>
    <ligand>
        <name>[4Fe-4S] cluster</name>
        <dbReference type="ChEBI" id="CHEBI:49883"/>
        <label>1</label>
    </ligand>
</feature>
<feature type="compositionally biased region" description="Low complexity" evidence="9">
    <location>
        <begin position="812"/>
        <end position="823"/>
    </location>
</feature>
<comment type="function">
    <text evidence="8">Part of a membrane-bound complex that couples electron transfer with translocation of ions across the membrane.</text>
</comment>
<reference evidence="12" key="1">
    <citation type="submission" date="2023-07" db="EMBL/GenBank/DDBJ databases">
        <title>Draft genome sequence of Agarivorans aestuarii strain ZMCS4, a CAZymes producing bacteria isolated from the marine brown algae Clodostephus spongiosus.</title>
        <authorList>
            <person name="Lorente B."/>
            <person name="Cabral C."/>
            <person name="Frias J."/>
            <person name="Faria J."/>
            <person name="Toubarro D."/>
        </authorList>
    </citation>
    <scope>NUCLEOTIDE SEQUENCE [LARGE SCALE GENOMIC DNA]</scope>
    <source>
        <strain evidence="12">ZMCS4</strain>
    </source>
</reference>
<accession>A0ABU7G1P4</accession>
<dbReference type="EMBL" id="JAYDYW010000004">
    <property type="protein sequence ID" value="MEE1673338.1"/>
    <property type="molecule type" value="Genomic_DNA"/>
</dbReference>
<dbReference type="InterPro" id="IPR017900">
    <property type="entry name" value="4Fe4S_Fe_S_CS"/>
</dbReference>
<dbReference type="RefSeq" id="WP_329774657.1">
    <property type="nucleotide sequence ID" value="NZ_JAYDYW010000004.1"/>
</dbReference>
<evidence type="ECO:0000256" key="3">
    <source>
        <dbReference type="ARBA" id="ARBA00022723"/>
    </source>
</evidence>
<feature type="compositionally biased region" description="Polar residues" evidence="9">
    <location>
        <begin position="604"/>
        <end position="617"/>
    </location>
</feature>
<gene>
    <name evidence="11" type="primary">rsxC</name>
    <name evidence="8" type="synonym">rnfC</name>
    <name evidence="11" type="ORF">SNR37_002760</name>
</gene>
<keyword evidence="4 8" id="KW-0677">Repeat</keyword>
<evidence type="ECO:0000256" key="6">
    <source>
        <dbReference type="ARBA" id="ARBA00023004"/>
    </source>
</evidence>
<feature type="binding site" evidence="8">
    <location>
        <position position="374"/>
    </location>
    <ligand>
        <name>[4Fe-4S] cluster</name>
        <dbReference type="ChEBI" id="CHEBI:49883"/>
        <label>1</label>
    </ligand>
</feature>
<feature type="compositionally biased region" description="Low complexity" evidence="9">
    <location>
        <begin position="667"/>
        <end position="687"/>
    </location>
</feature>
<reference evidence="11 12" key="2">
    <citation type="submission" date="2023-12" db="EMBL/GenBank/DDBJ databases">
        <authorList>
            <consortium name="Cladostephus spongiosus"/>
            <person name="Lorente B."/>
            <person name="Cabral C."/>
            <person name="Frias J."/>
            <person name="Faria J."/>
            <person name="Toubarro D."/>
        </authorList>
    </citation>
    <scope>NUCLEOTIDE SEQUENCE [LARGE SCALE GENOMIC DNA]</scope>
    <source>
        <strain evidence="11 12">ZMCS4</strain>
    </source>
</reference>
<evidence type="ECO:0000256" key="1">
    <source>
        <dbReference type="ARBA" id="ARBA00022448"/>
    </source>
</evidence>
<feature type="compositionally biased region" description="Polar residues" evidence="9">
    <location>
        <begin position="638"/>
        <end position="651"/>
    </location>
</feature>
<feature type="compositionally biased region" description="Low complexity" evidence="9">
    <location>
        <begin position="709"/>
        <end position="726"/>
    </location>
</feature>
<dbReference type="Gene3D" id="3.30.70.20">
    <property type="match status" value="1"/>
</dbReference>
<comment type="cofactor">
    <cofactor evidence="8">
        <name>[4Fe-4S] cluster</name>
        <dbReference type="ChEBI" id="CHEBI:49883"/>
    </cofactor>
    <text evidence="8">Binds 2 [4Fe-4S] clusters per subunit.</text>
</comment>
<evidence type="ECO:0000256" key="8">
    <source>
        <dbReference type="HAMAP-Rule" id="MF_00461"/>
    </source>
</evidence>
<dbReference type="Proteomes" id="UP001310248">
    <property type="component" value="Unassembled WGS sequence"/>
</dbReference>
<comment type="subcellular location">
    <subcellularLocation>
        <location evidence="8">Cell inner membrane</location>
        <topology evidence="8">Peripheral membrane protein</topology>
    </subcellularLocation>
</comment>
<comment type="caution">
    <text evidence="11">The sequence shown here is derived from an EMBL/GenBank/DDBJ whole genome shotgun (WGS) entry which is preliminary data.</text>
</comment>
<dbReference type="InterPro" id="IPR037225">
    <property type="entry name" value="Nuo51_FMN-bd_sf"/>
</dbReference>
<evidence type="ECO:0000313" key="11">
    <source>
        <dbReference type="EMBL" id="MEE1673338.1"/>
    </source>
</evidence>
<dbReference type="Pfam" id="PF12838">
    <property type="entry name" value="Fer4_7"/>
    <property type="match status" value="1"/>
</dbReference>
<evidence type="ECO:0000256" key="7">
    <source>
        <dbReference type="ARBA" id="ARBA00023014"/>
    </source>
</evidence>
<evidence type="ECO:0000313" key="12">
    <source>
        <dbReference type="Proteomes" id="UP001310248"/>
    </source>
</evidence>
<sequence length="841" mass="89235">MVAWLDKIKQGFTWNYQGGVHPETNKQDINCNKPELINLPKELSIPVQQHIGSAGKLLVEVGDKVLRGQALTESQFFQAPPVHASLSGEIIAIEPRVSAHASAIPELSVVIRVDEQQQDAQWPSPLSDEDLSPEAICQRVHLSGISGMGGAGFPTALKITPHKPLDVLIINGAECEPYISADDCLMQNYAAEIIGGVALLQKVLKPALTIVAVEDDKPKAIKALEVASKQDIIIRSIPTKYPSGGEKQLIQVLTGKEVKANQLPIDLGMLVQNVGTAYAVHRAVTLGEPLMSRIVTLAGDLVTSPSNYWVPIGTAVRDVISKKLQGEHNAPTIMGGSMMGFMLPSNQAPVVKTTNCLIVNNPMAAENESPCIRCGECAQACPMGLLPQQLFWYAKGDELNKARDFNIMDCIECGACAFVCPSEISLVQHYRTAKAKIRSEDLAQKEADIAKQRFDARQARLEKDKLERKAKHQQAALRRQAQAEDSAKQNKPDPVAAALARVKNKQAGSPAAKQDETGEWVPDNQAAIAAREARKAERRAKKQDDESKTSPNPAVAAAIARAKAKKQQGEESETTAVEGETSKSSNPAVAAAIARAKAKKQTDNSETLSESKPSQNPAVAAAIARAKAKKQQGKDSETTVTDGENSKSSNPAVAAAIARAKAKKAEAQQQTEPTPATNPAVAAAVARVKAKKQASQEASTDQTGDSLNKPAAKSSANPAVAAAIARAKAKKAALAESEEVNESASKTNNKDDEAFESTSTGDEAVQQNTLSDGSASASDSKAKAIAAAVAKAKAQKANIADTNSSPEKPAKKVNPAVAAAVARAKAKKLAEQQREEKDTNE</sequence>
<dbReference type="HAMAP" id="MF_00461">
    <property type="entry name" value="RsxC_RnfC"/>
    <property type="match status" value="1"/>
</dbReference>
<keyword evidence="2 8" id="KW-0004">4Fe-4S</keyword>
<evidence type="ECO:0000259" key="10">
    <source>
        <dbReference type="PROSITE" id="PS51379"/>
    </source>
</evidence>
<feature type="domain" description="4Fe-4S ferredoxin-type" evidence="10">
    <location>
        <begin position="362"/>
        <end position="391"/>
    </location>
</feature>
<dbReference type="SUPFAM" id="SSF142019">
    <property type="entry name" value="Nqo1 FMN-binding domain-like"/>
    <property type="match status" value="1"/>
</dbReference>
<keyword evidence="1 8" id="KW-0813">Transport</keyword>
<feature type="compositionally biased region" description="Basic and acidic residues" evidence="9">
    <location>
        <begin position="828"/>
        <end position="841"/>
    </location>
</feature>
<keyword evidence="6 8" id="KW-0408">Iron</keyword>
<proteinExistence type="inferred from homology"/>
<feature type="compositionally biased region" description="Low complexity" evidence="9">
    <location>
        <begin position="774"/>
        <end position="797"/>
    </location>
</feature>
<evidence type="ECO:0000256" key="2">
    <source>
        <dbReference type="ARBA" id="ARBA00022485"/>
    </source>
</evidence>
<keyword evidence="3 8" id="KW-0479">Metal-binding</keyword>
<dbReference type="InterPro" id="IPR011538">
    <property type="entry name" value="Nuo51_FMN-bd"/>
</dbReference>
<dbReference type="Pfam" id="PF13375">
    <property type="entry name" value="RnfC_N"/>
    <property type="match status" value="1"/>
</dbReference>
<feature type="compositionally biased region" description="Polar residues" evidence="9">
    <location>
        <begin position="695"/>
        <end position="706"/>
    </location>
</feature>
<dbReference type="SUPFAM" id="SSF46548">
    <property type="entry name" value="alpha-helical ferredoxin"/>
    <property type="match status" value="1"/>
</dbReference>
<dbReference type="PROSITE" id="PS51379">
    <property type="entry name" value="4FE4S_FER_2"/>
    <property type="match status" value="2"/>
</dbReference>
<feature type="domain" description="4Fe-4S ferredoxin-type" evidence="10">
    <location>
        <begin position="401"/>
        <end position="430"/>
    </location>
</feature>
<keyword evidence="7 8" id="KW-0411">Iron-sulfur</keyword>
<keyword evidence="8" id="KW-0997">Cell inner membrane</keyword>
<comment type="similarity">
    <text evidence="8">Belongs to the 4Fe4S bacterial-type ferredoxin family. RnfC subfamily.</text>
</comment>